<keyword evidence="3" id="KW-0233">DNA recombination</keyword>
<keyword evidence="2" id="KW-0238">DNA-binding</keyword>
<evidence type="ECO:0000259" key="4">
    <source>
        <dbReference type="PROSITE" id="PS51898"/>
    </source>
</evidence>
<dbReference type="SUPFAM" id="SSF56349">
    <property type="entry name" value="DNA breaking-rejoining enzymes"/>
    <property type="match status" value="1"/>
</dbReference>
<dbReference type="Proteomes" id="UP001595885">
    <property type="component" value="Unassembled WGS sequence"/>
</dbReference>
<dbReference type="InterPro" id="IPR025269">
    <property type="entry name" value="SAM-like_dom"/>
</dbReference>
<comment type="caution">
    <text evidence="5">The sequence shown here is derived from an EMBL/GenBank/DDBJ whole genome shotgun (WGS) entry which is preliminary data.</text>
</comment>
<evidence type="ECO:0000256" key="2">
    <source>
        <dbReference type="ARBA" id="ARBA00023125"/>
    </source>
</evidence>
<reference evidence="6" key="1">
    <citation type="journal article" date="2019" name="Int. J. Syst. Evol. Microbiol.">
        <title>The Global Catalogue of Microorganisms (GCM) 10K type strain sequencing project: providing services to taxonomists for standard genome sequencing and annotation.</title>
        <authorList>
            <consortium name="The Broad Institute Genomics Platform"/>
            <consortium name="The Broad Institute Genome Sequencing Center for Infectious Disease"/>
            <person name="Wu L."/>
            <person name="Ma J."/>
        </authorList>
    </citation>
    <scope>NUCLEOTIDE SEQUENCE [LARGE SCALE GENOMIC DNA]</scope>
    <source>
        <strain evidence="6">CCUG 50349</strain>
    </source>
</reference>
<dbReference type="Gene3D" id="1.10.443.10">
    <property type="entry name" value="Intergrase catalytic core"/>
    <property type="match status" value="1"/>
</dbReference>
<dbReference type="CDD" id="cd01185">
    <property type="entry name" value="INTN1_C_like"/>
    <property type="match status" value="1"/>
</dbReference>
<dbReference type="PROSITE" id="PS51898">
    <property type="entry name" value="TYR_RECOMBINASE"/>
    <property type="match status" value="1"/>
</dbReference>
<dbReference type="InterPro" id="IPR010998">
    <property type="entry name" value="Integrase_recombinase_N"/>
</dbReference>
<dbReference type="RefSeq" id="WP_379737603.1">
    <property type="nucleotide sequence ID" value="NZ_JBHSGW010000001.1"/>
</dbReference>
<feature type="domain" description="Tyr recombinase" evidence="4">
    <location>
        <begin position="221"/>
        <end position="401"/>
    </location>
</feature>
<dbReference type="InterPro" id="IPR050090">
    <property type="entry name" value="Tyrosine_recombinase_XerCD"/>
</dbReference>
<sequence>MNPIKISITFLLSKSRVNQSGRCPIRCRITYKKKRHEFSTGFFINPNHWSSKQQIAKPPNEENTFTNNELSLIKNKINQAFLLLQIQGSDFNTDDIYNQYKGKPNKESIGIVSHYDDYLNRYNKLIGIEIKQITWNKFNYILNDLKKFIKHKYNLNDVLLKDLDYSFIIEFEYYLKTEKSQKQVTINKALQRFKKVVKMAVTNNLISDFPFSEHKPKRVIKSVVFLTAEELSLIENHVFSQKRLETIRDMFIFCCYTGLPYNEMSKLENKHLENGFDGLKWIKMTRDKTSKEISIPLLPTATCILNKYQSHSPRTNRLLPIVSNQKFNSYLKEIALIVGIDKNLTHHTARKTFASTVLLYNDVPMEIVSELLGHSNMIITQESYGKVIQSKISEHIKTLAKKLK</sequence>
<name>A0ABV9P3T3_9FLAO</name>
<dbReference type="EMBL" id="JBHSGW010000001">
    <property type="protein sequence ID" value="MFC4738584.1"/>
    <property type="molecule type" value="Genomic_DNA"/>
</dbReference>
<accession>A0ABV9P3T3</accession>
<gene>
    <name evidence="5" type="ORF">ACFO3U_01100</name>
</gene>
<keyword evidence="6" id="KW-1185">Reference proteome</keyword>
<evidence type="ECO:0000313" key="6">
    <source>
        <dbReference type="Proteomes" id="UP001595885"/>
    </source>
</evidence>
<evidence type="ECO:0000256" key="3">
    <source>
        <dbReference type="ARBA" id="ARBA00023172"/>
    </source>
</evidence>
<protein>
    <submittedName>
        <fullName evidence="5">Tyrosine-type recombinase/integrase</fullName>
    </submittedName>
</protein>
<evidence type="ECO:0000313" key="5">
    <source>
        <dbReference type="EMBL" id="MFC4738584.1"/>
    </source>
</evidence>
<dbReference type="Pfam" id="PF17293">
    <property type="entry name" value="Arm-DNA-bind_5"/>
    <property type="match status" value="1"/>
</dbReference>
<proteinExistence type="inferred from homology"/>
<dbReference type="Pfam" id="PF13102">
    <property type="entry name" value="Phage_int_SAM_5"/>
    <property type="match status" value="1"/>
</dbReference>
<comment type="similarity">
    <text evidence="1">Belongs to the 'phage' integrase family.</text>
</comment>
<dbReference type="InterPro" id="IPR035386">
    <property type="entry name" value="Arm-DNA-bind_5"/>
</dbReference>
<organism evidence="5 6">
    <name type="scientific">Flavobacterium ponti</name>
    <dbReference type="NCBI Taxonomy" id="665133"/>
    <lineage>
        <taxon>Bacteria</taxon>
        <taxon>Pseudomonadati</taxon>
        <taxon>Bacteroidota</taxon>
        <taxon>Flavobacteriia</taxon>
        <taxon>Flavobacteriales</taxon>
        <taxon>Flavobacteriaceae</taxon>
        <taxon>Flavobacterium</taxon>
    </lineage>
</organism>
<dbReference type="InterPro" id="IPR011010">
    <property type="entry name" value="DNA_brk_join_enz"/>
</dbReference>
<evidence type="ECO:0000256" key="1">
    <source>
        <dbReference type="ARBA" id="ARBA00008857"/>
    </source>
</evidence>
<dbReference type="PANTHER" id="PTHR30349">
    <property type="entry name" value="PHAGE INTEGRASE-RELATED"/>
    <property type="match status" value="1"/>
</dbReference>
<dbReference type="InterPro" id="IPR013762">
    <property type="entry name" value="Integrase-like_cat_sf"/>
</dbReference>
<dbReference type="Gene3D" id="1.10.150.130">
    <property type="match status" value="1"/>
</dbReference>
<dbReference type="Pfam" id="PF00589">
    <property type="entry name" value="Phage_integrase"/>
    <property type="match status" value="1"/>
</dbReference>
<dbReference type="PANTHER" id="PTHR30349:SF64">
    <property type="entry name" value="PROPHAGE INTEGRASE INTD-RELATED"/>
    <property type="match status" value="1"/>
</dbReference>
<dbReference type="InterPro" id="IPR002104">
    <property type="entry name" value="Integrase_catalytic"/>
</dbReference>